<keyword evidence="6" id="KW-1133">Transmembrane helix</keyword>
<dbReference type="PANTHER" id="PTHR33248">
    <property type="entry name" value="ZINC ION-BINDING PROTEIN"/>
    <property type="match status" value="1"/>
</dbReference>
<feature type="region of interest" description="Disordered" evidence="5">
    <location>
        <begin position="1"/>
        <end position="20"/>
    </location>
</feature>
<dbReference type="InterPro" id="IPR010666">
    <property type="entry name" value="Znf_GRF"/>
</dbReference>
<dbReference type="GO" id="GO:0008270">
    <property type="term" value="F:zinc ion binding"/>
    <property type="evidence" value="ECO:0007669"/>
    <property type="project" value="UniProtKB-KW"/>
</dbReference>
<evidence type="ECO:0000256" key="5">
    <source>
        <dbReference type="SAM" id="MobiDB-lite"/>
    </source>
</evidence>
<keyword evidence="2 4" id="KW-0863">Zinc-finger</keyword>
<feature type="transmembrane region" description="Helical" evidence="6">
    <location>
        <begin position="165"/>
        <end position="187"/>
    </location>
</feature>
<proteinExistence type="predicted"/>
<evidence type="ECO:0000256" key="3">
    <source>
        <dbReference type="ARBA" id="ARBA00022833"/>
    </source>
</evidence>
<comment type="caution">
    <text evidence="8">The sequence shown here is derived from an EMBL/GenBank/DDBJ whole genome shotgun (WGS) entry which is preliminary data.</text>
</comment>
<evidence type="ECO:0000256" key="4">
    <source>
        <dbReference type="PROSITE-ProRule" id="PRU01343"/>
    </source>
</evidence>
<evidence type="ECO:0000256" key="6">
    <source>
        <dbReference type="SAM" id="Phobius"/>
    </source>
</evidence>
<dbReference type="EMBL" id="CM029041">
    <property type="protein sequence ID" value="KAG2625618.1"/>
    <property type="molecule type" value="Genomic_DNA"/>
</dbReference>
<keyword evidence="3" id="KW-0862">Zinc</keyword>
<dbReference type="PROSITE" id="PS51999">
    <property type="entry name" value="ZF_GRF"/>
    <property type="match status" value="1"/>
</dbReference>
<feature type="domain" description="GRF-type" evidence="7">
    <location>
        <begin position="49"/>
        <end position="91"/>
    </location>
</feature>
<reference evidence="8" key="1">
    <citation type="submission" date="2020-05" db="EMBL/GenBank/DDBJ databases">
        <title>WGS assembly of Panicum virgatum.</title>
        <authorList>
            <person name="Lovell J.T."/>
            <person name="Jenkins J."/>
            <person name="Shu S."/>
            <person name="Juenger T.E."/>
            <person name="Schmutz J."/>
        </authorList>
    </citation>
    <scope>NUCLEOTIDE SEQUENCE</scope>
    <source>
        <strain evidence="8">AP13</strain>
    </source>
</reference>
<keyword evidence="6" id="KW-0812">Transmembrane</keyword>
<organism evidence="8 9">
    <name type="scientific">Panicum virgatum</name>
    <name type="common">Blackwell switchgrass</name>
    <dbReference type="NCBI Taxonomy" id="38727"/>
    <lineage>
        <taxon>Eukaryota</taxon>
        <taxon>Viridiplantae</taxon>
        <taxon>Streptophyta</taxon>
        <taxon>Embryophyta</taxon>
        <taxon>Tracheophyta</taxon>
        <taxon>Spermatophyta</taxon>
        <taxon>Magnoliopsida</taxon>
        <taxon>Liliopsida</taxon>
        <taxon>Poales</taxon>
        <taxon>Poaceae</taxon>
        <taxon>PACMAD clade</taxon>
        <taxon>Panicoideae</taxon>
        <taxon>Panicodae</taxon>
        <taxon>Paniceae</taxon>
        <taxon>Panicinae</taxon>
        <taxon>Panicum</taxon>
        <taxon>Panicum sect. Hiantes</taxon>
    </lineage>
</organism>
<dbReference type="Proteomes" id="UP000823388">
    <property type="component" value="Chromosome 3K"/>
</dbReference>
<accession>A0A8T0UTZ6</accession>
<keyword evidence="9" id="KW-1185">Reference proteome</keyword>
<evidence type="ECO:0000313" key="8">
    <source>
        <dbReference type="EMBL" id="KAG2625618.1"/>
    </source>
</evidence>
<name>A0A8T0UTZ6_PANVG</name>
<evidence type="ECO:0000259" key="7">
    <source>
        <dbReference type="PROSITE" id="PS51999"/>
    </source>
</evidence>
<sequence length="188" mass="21098">MLKSKSMAASSSQGSRISAGSRGIRGLLRSRPPVTYREGPLAYEPTVVCVCNRKAPRWISWSDDNPGRRYYRCSRARTYGDCGFYVWYDPEHTTFMKNLLLDLRNAVWELRSKAEEMAELKQINDLLSSENKEKVSVVKAQEKELEEKSQPLVLLANKISSGSSCSLVCCGFVILLVGLFFGLMLGAM</sequence>
<gene>
    <name evidence="8" type="ORF">PVAP13_3KG218100</name>
</gene>
<evidence type="ECO:0000256" key="2">
    <source>
        <dbReference type="ARBA" id="ARBA00022771"/>
    </source>
</evidence>
<dbReference type="Pfam" id="PF06839">
    <property type="entry name" value="Zn_ribbon_GRF"/>
    <property type="match status" value="1"/>
</dbReference>
<evidence type="ECO:0000313" key="9">
    <source>
        <dbReference type="Proteomes" id="UP000823388"/>
    </source>
</evidence>
<keyword evidence="1" id="KW-0479">Metal-binding</keyword>
<evidence type="ECO:0000256" key="1">
    <source>
        <dbReference type="ARBA" id="ARBA00022723"/>
    </source>
</evidence>
<dbReference type="AlphaFoldDB" id="A0A8T0UTZ6"/>
<keyword evidence="6" id="KW-0472">Membrane</keyword>
<protein>
    <recommendedName>
        <fullName evidence="7">GRF-type domain-containing protein</fullName>
    </recommendedName>
</protein>